<evidence type="ECO:0000259" key="10">
    <source>
        <dbReference type="PROSITE" id="PS50885"/>
    </source>
</evidence>
<dbReference type="InterPro" id="IPR003594">
    <property type="entry name" value="HATPase_dom"/>
</dbReference>
<dbReference type="SUPFAM" id="SSF55874">
    <property type="entry name" value="ATPase domain of HSP90 chaperone/DNA topoisomerase II/histidine kinase"/>
    <property type="match status" value="1"/>
</dbReference>
<dbReference type="Pfam" id="PF00672">
    <property type="entry name" value="HAMP"/>
    <property type="match status" value="1"/>
</dbReference>
<dbReference type="Pfam" id="PF02518">
    <property type="entry name" value="HATPase_c"/>
    <property type="match status" value="1"/>
</dbReference>
<dbReference type="PROSITE" id="PS51257">
    <property type="entry name" value="PROKAR_LIPOPROTEIN"/>
    <property type="match status" value="1"/>
</dbReference>
<gene>
    <name evidence="11" type="ORF">I6J18_17500</name>
</gene>
<dbReference type="CDD" id="cd06225">
    <property type="entry name" value="HAMP"/>
    <property type="match status" value="1"/>
</dbReference>
<evidence type="ECO:0000256" key="6">
    <source>
        <dbReference type="ARBA" id="ARBA00022777"/>
    </source>
</evidence>
<accession>A0A974NK32</accession>
<dbReference type="Pfam" id="PF06580">
    <property type="entry name" value="His_kinase"/>
    <property type="match status" value="1"/>
</dbReference>
<dbReference type="InterPro" id="IPR003660">
    <property type="entry name" value="HAMP_dom"/>
</dbReference>
<evidence type="ECO:0000313" key="11">
    <source>
        <dbReference type="EMBL" id="QQS99405.1"/>
    </source>
</evidence>
<dbReference type="EMBL" id="CP068053">
    <property type="protein sequence ID" value="QQS99405.1"/>
    <property type="molecule type" value="Genomic_DNA"/>
</dbReference>
<evidence type="ECO:0000313" key="12">
    <source>
        <dbReference type="Proteomes" id="UP000595254"/>
    </source>
</evidence>
<evidence type="ECO:0000256" key="2">
    <source>
        <dbReference type="ARBA" id="ARBA00022475"/>
    </source>
</evidence>
<dbReference type="PANTHER" id="PTHR34220:SF7">
    <property type="entry name" value="SENSOR HISTIDINE KINASE YPDA"/>
    <property type="match status" value="1"/>
</dbReference>
<organism evidence="11 12">
    <name type="scientific">Peribacillus psychrosaccharolyticus</name>
    <name type="common">Bacillus psychrosaccharolyticus</name>
    <dbReference type="NCBI Taxonomy" id="1407"/>
    <lineage>
        <taxon>Bacteria</taxon>
        <taxon>Bacillati</taxon>
        <taxon>Bacillota</taxon>
        <taxon>Bacilli</taxon>
        <taxon>Bacillales</taxon>
        <taxon>Bacillaceae</taxon>
        <taxon>Peribacillus</taxon>
    </lineage>
</organism>
<dbReference type="Pfam" id="PF02743">
    <property type="entry name" value="dCache_1"/>
    <property type="match status" value="1"/>
</dbReference>
<reference evidence="11 12" key="1">
    <citation type="submission" date="2021-01" db="EMBL/GenBank/DDBJ databases">
        <title>FDA dAtabase for Regulatory Grade micrObial Sequences (FDA-ARGOS): Supporting development and validation of Infectious Disease Dx tests.</title>
        <authorList>
            <person name="Nelson B."/>
            <person name="Plummer A."/>
            <person name="Tallon L."/>
            <person name="Sadzewicz L."/>
            <person name="Zhao X."/>
            <person name="Boylan J."/>
            <person name="Ott S."/>
            <person name="Bowen H."/>
            <person name="Vavikolanu K."/>
            <person name="Mehta A."/>
            <person name="Aluvathingal J."/>
            <person name="Nadendla S."/>
            <person name="Myers T."/>
            <person name="Yan Y."/>
            <person name="Sichtig H."/>
        </authorList>
    </citation>
    <scope>NUCLEOTIDE SEQUENCE [LARGE SCALE GENOMIC DNA]</scope>
    <source>
        <strain evidence="11 12">FDAARGOS_1161</strain>
    </source>
</reference>
<dbReference type="Gene3D" id="3.30.565.10">
    <property type="entry name" value="Histidine kinase-like ATPase, C-terminal domain"/>
    <property type="match status" value="1"/>
</dbReference>
<evidence type="ECO:0000256" key="5">
    <source>
        <dbReference type="ARBA" id="ARBA00022692"/>
    </source>
</evidence>
<dbReference type="Proteomes" id="UP000595254">
    <property type="component" value="Chromosome"/>
</dbReference>
<evidence type="ECO:0000256" key="8">
    <source>
        <dbReference type="ARBA" id="ARBA00023136"/>
    </source>
</evidence>
<evidence type="ECO:0000256" key="3">
    <source>
        <dbReference type="ARBA" id="ARBA00022553"/>
    </source>
</evidence>
<feature type="domain" description="HAMP" evidence="10">
    <location>
        <begin position="318"/>
        <end position="367"/>
    </location>
</feature>
<dbReference type="PANTHER" id="PTHR34220">
    <property type="entry name" value="SENSOR HISTIDINE KINASE YPDA"/>
    <property type="match status" value="1"/>
</dbReference>
<sequence length="583" mass="67752">MFKNWGLKKQFATVFIVLITLPTLLFGCIIYFQTTNTFKQQVEDNTMDRIEVNEQTLQSIIYSIENISSFMIYDDNFRSFFTMSAEERKHADYSQIVKGIKGYFTFQLMSFDYIDSITLKAKDGDTLEFGNTILGTEKWLEEEAAAKKGAIHWSNSYSVSTSWSRVKNVSSLKRVINDINQINEPIGMVTIRLDSTKLFKMIEKKFNAQPGTYFVISNTGDVILHENPSLVGKPYPNREIVQFSNETRKRVIHYNEDGVTYLGVKKKIEGTDWYAAVVVNQSKVADGLYSIRSLFLLSFIVLIMLGIIAFIGFYFSNIKRITELTQQTRLLESQNFNARVQVSSQDEIGILGMRFNHLAISIQQYINREYKLKIKQKESELKALQSQIDPHFLYNTLDMIRWTARLENAMETGQLIERLSKNFRMNLSMGKMWVQIEEELMFVQNYLELQKSRMGRRLHYSIYYDDNVKGFYIIKQLLQPLVENSIQHGFKNLRGQGKIQIRCYQNDDEIWVDVIDNGDGFPRNLTENETGFALKNLTERLNLLFGRGFGMERLDSEIGTWIRLKIPKVIVDHEKNLGDVNDL</sequence>
<keyword evidence="4" id="KW-0808">Transferase</keyword>
<dbReference type="GO" id="GO:0000155">
    <property type="term" value="F:phosphorelay sensor kinase activity"/>
    <property type="evidence" value="ECO:0007669"/>
    <property type="project" value="InterPro"/>
</dbReference>
<keyword evidence="12" id="KW-1185">Reference proteome</keyword>
<keyword evidence="8 9" id="KW-0472">Membrane</keyword>
<name>A0A974NK32_PERPY</name>
<dbReference type="InterPro" id="IPR036890">
    <property type="entry name" value="HATPase_C_sf"/>
</dbReference>
<keyword evidence="2" id="KW-1003">Cell membrane</keyword>
<dbReference type="SUPFAM" id="SSF158472">
    <property type="entry name" value="HAMP domain-like"/>
    <property type="match status" value="1"/>
</dbReference>
<comment type="subcellular location">
    <subcellularLocation>
        <location evidence="1">Cell membrane</location>
        <topology evidence="1">Multi-pass membrane protein</topology>
    </subcellularLocation>
</comment>
<dbReference type="InterPro" id="IPR033479">
    <property type="entry name" value="dCache_1"/>
</dbReference>
<keyword evidence="3" id="KW-0597">Phosphoprotein</keyword>
<keyword evidence="6 11" id="KW-0418">Kinase</keyword>
<dbReference type="Gene3D" id="3.30.450.20">
    <property type="entry name" value="PAS domain"/>
    <property type="match status" value="1"/>
</dbReference>
<evidence type="ECO:0000256" key="9">
    <source>
        <dbReference type="SAM" id="Phobius"/>
    </source>
</evidence>
<dbReference type="SMART" id="SM00304">
    <property type="entry name" value="HAMP"/>
    <property type="match status" value="1"/>
</dbReference>
<dbReference type="RefSeq" id="WP_051387419.1">
    <property type="nucleotide sequence ID" value="NZ_CP068053.1"/>
</dbReference>
<dbReference type="Gene3D" id="1.10.8.500">
    <property type="entry name" value="HAMP domain in histidine kinase"/>
    <property type="match status" value="1"/>
</dbReference>
<evidence type="ECO:0000256" key="7">
    <source>
        <dbReference type="ARBA" id="ARBA00022989"/>
    </source>
</evidence>
<dbReference type="AlphaFoldDB" id="A0A974NK32"/>
<dbReference type="GO" id="GO:0005886">
    <property type="term" value="C:plasma membrane"/>
    <property type="evidence" value="ECO:0007669"/>
    <property type="project" value="UniProtKB-SubCell"/>
</dbReference>
<dbReference type="PROSITE" id="PS50885">
    <property type="entry name" value="HAMP"/>
    <property type="match status" value="1"/>
</dbReference>
<dbReference type="InterPro" id="IPR010559">
    <property type="entry name" value="Sig_transdc_His_kin_internal"/>
</dbReference>
<dbReference type="CDD" id="cd12912">
    <property type="entry name" value="PDC2_MCP_like"/>
    <property type="match status" value="1"/>
</dbReference>
<protein>
    <submittedName>
        <fullName evidence="11">Histidine kinase</fullName>
    </submittedName>
</protein>
<keyword evidence="5 9" id="KW-0812">Transmembrane</keyword>
<evidence type="ECO:0000256" key="1">
    <source>
        <dbReference type="ARBA" id="ARBA00004651"/>
    </source>
</evidence>
<dbReference type="InterPro" id="IPR050640">
    <property type="entry name" value="Bact_2-comp_sensor_kinase"/>
</dbReference>
<proteinExistence type="predicted"/>
<evidence type="ECO:0000256" key="4">
    <source>
        <dbReference type="ARBA" id="ARBA00022679"/>
    </source>
</evidence>
<dbReference type="KEGG" id="ppsr:I6J18_17500"/>
<feature type="transmembrane region" description="Helical" evidence="9">
    <location>
        <begin position="12"/>
        <end position="32"/>
    </location>
</feature>
<feature type="transmembrane region" description="Helical" evidence="9">
    <location>
        <begin position="294"/>
        <end position="315"/>
    </location>
</feature>
<keyword evidence="7 9" id="KW-1133">Transmembrane helix</keyword>